<dbReference type="HOGENOM" id="CLU_1455789_0_0_1"/>
<accession>K1QS94</accession>
<evidence type="ECO:0000256" key="1">
    <source>
        <dbReference type="SAM" id="MobiDB-lite"/>
    </source>
</evidence>
<organism evidence="3">
    <name type="scientific">Magallana gigas</name>
    <name type="common">Pacific oyster</name>
    <name type="synonym">Crassostrea gigas</name>
    <dbReference type="NCBI Taxonomy" id="29159"/>
    <lineage>
        <taxon>Eukaryota</taxon>
        <taxon>Metazoa</taxon>
        <taxon>Spiralia</taxon>
        <taxon>Lophotrochozoa</taxon>
        <taxon>Mollusca</taxon>
        <taxon>Bivalvia</taxon>
        <taxon>Autobranchia</taxon>
        <taxon>Pteriomorphia</taxon>
        <taxon>Ostreida</taxon>
        <taxon>Ostreoidea</taxon>
        <taxon>Ostreidae</taxon>
        <taxon>Magallana</taxon>
    </lineage>
</organism>
<keyword evidence="2" id="KW-0812">Transmembrane</keyword>
<keyword evidence="2" id="KW-0472">Membrane</keyword>
<feature type="compositionally biased region" description="Low complexity" evidence="1">
    <location>
        <begin position="12"/>
        <end position="24"/>
    </location>
</feature>
<sequence length="186" mass="20930">MEGSTTNISQISPPSAMSSGRRSSSIASELARHRAKLEAAKVREKYLQQEYEMERQKAILDRDLKMFVNTKGVIFVIYTFFVILFDSISPGTFVVSNCPKNQHEVIKASRRLQCVNDKNGNNQYLCLPMKEKTSLVEFCFDADMKIEEKDPACQNINTKLKCYVSDPLCADHPSLDIANIKPVGAT</sequence>
<dbReference type="AlphaFoldDB" id="K1QS94"/>
<proteinExistence type="predicted"/>
<evidence type="ECO:0000256" key="2">
    <source>
        <dbReference type="SAM" id="Phobius"/>
    </source>
</evidence>
<evidence type="ECO:0000313" key="3">
    <source>
        <dbReference type="EMBL" id="EKC34039.1"/>
    </source>
</evidence>
<protein>
    <submittedName>
        <fullName evidence="3">Uncharacterized protein</fullName>
    </submittedName>
</protein>
<name>K1QS94_MAGGI</name>
<feature type="region of interest" description="Disordered" evidence="1">
    <location>
        <begin position="1"/>
        <end position="24"/>
    </location>
</feature>
<reference evidence="3" key="1">
    <citation type="journal article" date="2012" name="Nature">
        <title>The oyster genome reveals stress adaptation and complexity of shell formation.</title>
        <authorList>
            <person name="Zhang G."/>
            <person name="Fang X."/>
            <person name="Guo X."/>
            <person name="Li L."/>
            <person name="Luo R."/>
            <person name="Xu F."/>
            <person name="Yang P."/>
            <person name="Zhang L."/>
            <person name="Wang X."/>
            <person name="Qi H."/>
            <person name="Xiong Z."/>
            <person name="Que H."/>
            <person name="Xie Y."/>
            <person name="Holland P.W."/>
            <person name="Paps J."/>
            <person name="Zhu Y."/>
            <person name="Wu F."/>
            <person name="Chen Y."/>
            <person name="Wang J."/>
            <person name="Peng C."/>
            <person name="Meng J."/>
            <person name="Yang L."/>
            <person name="Liu J."/>
            <person name="Wen B."/>
            <person name="Zhang N."/>
            <person name="Huang Z."/>
            <person name="Zhu Q."/>
            <person name="Feng Y."/>
            <person name="Mount A."/>
            <person name="Hedgecock D."/>
            <person name="Xu Z."/>
            <person name="Liu Y."/>
            <person name="Domazet-Loso T."/>
            <person name="Du Y."/>
            <person name="Sun X."/>
            <person name="Zhang S."/>
            <person name="Liu B."/>
            <person name="Cheng P."/>
            <person name="Jiang X."/>
            <person name="Li J."/>
            <person name="Fan D."/>
            <person name="Wang W."/>
            <person name="Fu W."/>
            <person name="Wang T."/>
            <person name="Wang B."/>
            <person name="Zhang J."/>
            <person name="Peng Z."/>
            <person name="Li Y."/>
            <person name="Li N."/>
            <person name="Wang J."/>
            <person name="Chen M."/>
            <person name="He Y."/>
            <person name="Tan F."/>
            <person name="Song X."/>
            <person name="Zheng Q."/>
            <person name="Huang R."/>
            <person name="Yang H."/>
            <person name="Du X."/>
            <person name="Chen L."/>
            <person name="Yang M."/>
            <person name="Gaffney P.M."/>
            <person name="Wang S."/>
            <person name="Luo L."/>
            <person name="She Z."/>
            <person name="Ming Y."/>
            <person name="Huang W."/>
            <person name="Zhang S."/>
            <person name="Huang B."/>
            <person name="Zhang Y."/>
            <person name="Qu T."/>
            <person name="Ni P."/>
            <person name="Miao G."/>
            <person name="Wang J."/>
            <person name="Wang Q."/>
            <person name="Steinberg C.E."/>
            <person name="Wang H."/>
            <person name="Li N."/>
            <person name="Qian L."/>
            <person name="Zhang G."/>
            <person name="Li Y."/>
            <person name="Yang H."/>
            <person name="Liu X."/>
            <person name="Wang J."/>
            <person name="Yin Y."/>
            <person name="Wang J."/>
        </authorList>
    </citation>
    <scope>NUCLEOTIDE SEQUENCE [LARGE SCALE GENOMIC DNA]</scope>
    <source>
        <strain evidence="3">05x7-T-G4-1.051#20</strain>
    </source>
</reference>
<feature type="transmembrane region" description="Helical" evidence="2">
    <location>
        <begin position="72"/>
        <end position="95"/>
    </location>
</feature>
<gene>
    <name evidence="3" type="ORF">CGI_10021458</name>
</gene>
<keyword evidence="2" id="KW-1133">Transmembrane helix</keyword>
<feature type="compositionally biased region" description="Polar residues" evidence="1">
    <location>
        <begin position="1"/>
        <end position="11"/>
    </location>
</feature>
<dbReference type="InParanoid" id="K1QS94"/>
<dbReference type="EMBL" id="JH817296">
    <property type="protein sequence ID" value="EKC34039.1"/>
    <property type="molecule type" value="Genomic_DNA"/>
</dbReference>